<comment type="caution">
    <text evidence="2">The sequence shown here is derived from an EMBL/GenBank/DDBJ whole genome shotgun (WGS) entry which is preliminary data.</text>
</comment>
<gene>
    <name evidence="2" type="ORF">PPENT_87.1.T1350013</name>
</gene>
<accession>A0A8S1XRP0</accession>
<protein>
    <recommendedName>
        <fullName evidence="1">EF-hand domain-containing protein</fullName>
    </recommendedName>
</protein>
<evidence type="ECO:0000259" key="1">
    <source>
        <dbReference type="PROSITE" id="PS50222"/>
    </source>
</evidence>
<sequence length="108" mass="12618">MGYSNTKIEEPFSKKLRSKAIFIFNKLDIKGNRTIDKEGTAHFWKSNYAQLNIEALFEVLDFDKRGDITEDDWMAFWDIVKQNGYSEEISSFNQMNQRKVGLGIIQKS</sequence>
<dbReference type="PROSITE" id="PS50222">
    <property type="entry name" value="EF_HAND_2"/>
    <property type="match status" value="1"/>
</dbReference>
<feature type="domain" description="EF-hand" evidence="1">
    <location>
        <begin position="48"/>
        <end position="83"/>
    </location>
</feature>
<dbReference type="OrthoDB" id="26525at2759"/>
<organism evidence="2 3">
    <name type="scientific">Paramecium pentaurelia</name>
    <dbReference type="NCBI Taxonomy" id="43138"/>
    <lineage>
        <taxon>Eukaryota</taxon>
        <taxon>Sar</taxon>
        <taxon>Alveolata</taxon>
        <taxon>Ciliophora</taxon>
        <taxon>Intramacronucleata</taxon>
        <taxon>Oligohymenophorea</taxon>
        <taxon>Peniculida</taxon>
        <taxon>Parameciidae</taxon>
        <taxon>Paramecium</taxon>
    </lineage>
</organism>
<evidence type="ECO:0000313" key="2">
    <source>
        <dbReference type="EMBL" id="CAD8203760.1"/>
    </source>
</evidence>
<proteinExistence type="predicted"/>
<dbReference type="EMBL" id="CAJJDO010000135">
    <property type="protein sequence ID" value="CAD8203760.1"/>
    <property type="molecule type" value="Genomic_DNA"/>
</dbReference>
<reference evidence="2" key="1">
    <citation type="submission" date="2021-01" db="EMBL/GenBank/DDBJ databases">
        <authorList>
            <consortium name="Genoscope - CEA"/>
            <person name="William W."/>
        </authorList>
    </citation>
    <scope>NUCLEOTIDE SEQUENCE</scope>
</reference>
<dbReference type="InterPro" id="IPR002048">
    <property type="entry name" value="EF_hand_dom"/>
</dbReference>
<name>A0A8S1XRP0_9CILI</name>
<dbReference type="GO" id="GO:0005509">
    <property type="term" value="F:calcium ion binding"/>
    <property type="evidence" value="ECO:0007669"/>
    <property type="project" value="InterPro"/>
</dbReference>
<dbReference type="AlphaFoldDB" id="A0A8S1XRP0"/>
<keyword evidence="3" id="KW-1185">Reference proteome</keyword>
<dbReference type="Proteomes" id="UP000689195">
    <property type="component" value="Unassembled WGS sequence"/>
</dbReference>
<evidence type="ECO:0000313" key="3">
    <source>
        <dbReference type="Proteomes" id="UP000689195"/>
    </source>
</evidence>